<sequence>MKCVICGKPTGRNKYCCSMQCYSKFRQHYKICVVCGKVFPSPPTAQVKTCGNPNCSKQYRSQLHSSGTYDASVGRWQTGKDEFWAGHTGEKHVNARHWVIQDPDGNEYEFDNLAFWAREHAELLPGSPRQFADGIREIKGGYLGKRKRAPSQYKGWRLIDWKD</sequence>
<organism evidence="1 2">
    <name type="scientific">Diplocloster agilis</name>
    <dbReference type="NCBI Taxonomy" id="2850323"/>
    <lineage>
        <taxon>Bacteria</taxon>
        <taxon>Bacillati</taxon>
        <taxon>Bacillota</taxon>
        <taxon>Clostridia</taxon>
        <taxon>Lachnospirales</taxon>
        <taxon>Lachnospiraceae</taxon>
        <taxon>Diplocloster</taxon>
    </lineage>
</organism>
<comment type="caution">
    <text evidence="1">The sequence shown here is derived from an EMBL/GenBank/DDBJ whole genome shotgun (WGS) entry which is preliminary data.</text>
</comment>
<dbReference type="AlphaFoldDB" id="A0A949K3W3"/>
<dbReference type="EMBL" id="JAHQCW010000056">
    <property type="protein sequence ID" value="MBU9739314.1"/>
    <property type="molecule type" value="Genomic_DNA"/>
</dbReference>
<reference evidence="1" key="1">
    <citation type="submission" date="2021-06" db="EMBL/GenBank/DDBJ databases">
        <title>Description of novel taxa of the family Lachnospiraceae.</title>
        <authorList>
            <person name="Chaplin A.V."/>
            <person name="Sokolova S.R."/>
            <person name="Pikina A.P."/>
            <person name="Korzhanova M."/>
            <person name="Belova V."/>
            <person name="Korostin D."/>
            <person name="Efimov B.A."/>
        </authorList>
    </citation>
    <scope>NUCLEOTIDE SEQUENCE</scope>
    <source>
        <strain evidence="1">ASD5720</strain>
    </source>
</reference>
<dbReference type="RefSeq" id="WP_238723187.1">
    <property type="nucleotide sequence ID" value="NZ_JAHQCW010000056.1"/>
</dbReference>
<keyword evidence="2" id="KW-1185">Reference proteome</keyword>
<name>A0A949K3W3_9FIRM</name>
<accession>A0A949K3W3</accession>
<evidence type="ECO:0000313" key="1">
    <source>
        <dbReference type="EMBL" id="MBU9739314.1"/>
    </source>
</evidence>
<gene>
    <name evidence="1" type="ORF">KTH89_22535</name>
</gene>
<dbReference type="Proteomes" id="UP000712157">
    <property type="component" value="Unassembled WGS sequence"/>
</dbReference>
<protein>
    <submittedName>
        <fullName evidence="1">Uncharacterized protein</fullName>
    </submittedName>
</protein>
<evidence type="ECO:0000313" key="2">
    <source>
        <dbReference type="Proteomes" id="UP000712157"/>
    </source>
</evidence>
<proteinExistence type="predicted"/>